<dbReference type="InterPro" id="IPR008813">
    <property type="entry name" value="Plasmid_replication_RepL"/>
</dbReference>
<reference evidence="2" key="1">
    <citation type="submission" date="2021-02" db="EMBL/GenBank/DDBJ databases">
        <title>Infant gut strain persistence is associated with maternal origin, phylogeny, and functional potential including surface adhesion and iron acquisition.</title>
        <authorList>
            <person name="Lou Y.C."/>
        </authorList>
    </citation>
    <scope>NUCLEOTIDE SEQUENCE</scope>
    <source>
        <strain evidence="2">L3_101_000M1_dasL3_101_000M1_concoct_87</strain>
    </source>
</reference>
<feature type="domain" description="Plasmid replication protein RepL" evidence="1">
    <location>
        <begin position="6"/>
        <end position="141"/>
    </location>
</feature>
<accession>A0A943HJ23</accession>
<organism evidence="2 3">
    <name type="scientific">Subdoligranulum variabile</name>
    <dbReference type="NCBI Taxonomy" id="214851"/>
    <lineage>
        <taxon>Bacteria</taxon>
        <taxon>Bacillati</taxon>
        <taxon>Bacillota</taxon>
        <taxon>Clostridia</taxon>
        <taxon>Eubacteriales</taxon>
        <taxon>Oscillospiraceae</taxon>
        <taxon>Subdoligranulum</taxon>
    </lineage>
</organism>
<name>A0A943HJ23_9FIRM</name>
<dbReference type="Proteomes" id="UP000759273">
    <property type="component" value="Unassembled WGS sequence"/>
</dbReference>
<evidence type="ECO:0000259" key="1">
    <source>
        <dbReference type="Pfam" id="PF05732"/>
    </source>
</evidence>
<dbReference type="Pfam" id="PF05732">
    <property type="entry name" value="RepL"/>
    <property type="match status" value="2"/>
</dbReference>
<proteinExistence type="predicted"/>
<sequence>MPKTIKTTYTAINLETGEVYTGIDAPQSITRGETHFWQASKDFFATLLGYGTVESKVVANVLHRTDPKTNRIACTLPELRKELSCTRDTVASAIKKMESKRLIFGIGQGVWMLNPRMLAMGNQTQIALLMAEYDRYVSEKTGVALVAGKYVLKNPVTAEELPLPPECDDKLMFLDGNVQFWKIYDAFFTAVAGLSENELRVLLHMMDINKSKGGGTYNRPLTVIADEARVSVPTVNRAVKKLKKRNLVIRYCNCNWMINPLMVANGNKRKQKVLERRYTGVQAENEAKLKRYRFRVLSPYNDGKPFIPVGLPTSPQKP</sequence>
<dbReference type="AlphaFoldDB" id="A0A943HJ23"/>
<evidence type="ECO:0000313" key="2">
    <source>
        <dbReference type="EMBL" id="MBS5333739.1"/>
    </source>
</evidence>
<evidence type="ECO:0000313" key="3">
    <source>
        <dbReference type="Proteomes" id="UP000759273"/>
    </source>
</evidence>
<dbReference type="GO" id="GO:0006276">
    <property type="term" value="P:plasmid maintenance"/>
    <property type="evidence" value="ECO:0007669"/>
    <property type="project" value="InterPro"/>
</dbReference>
<dbReference type="EMBL" id="JAGZGG010000057">
    <property type="protein sequence ID" value="MBS5333739.1"/>
    <property type="molecule type" value="Genomic_DNA"/>
</dbReference>
<protein>
    <submittedName>
        <fullName evidence="2">Replication/maintenance protein RepL</fullName>
    </submittedName>
</protein>
<comment type="caution">
    <text evidence="2">The sequence shown here is derived from an EMBL/GenBank/DDBJ whole genome shotgun (WGS) entry which is preliminary data.</text>
</comment>
<dbReference type="GO" id="GO:0006260">
    <property type="term" value="P:DNA replication"/>
    <property type="evidence" value="ECO:0007669"/>
    <property type="project" value="InterPro"/>
</dbReference>
<dbReference type="SUPFAM" id="SSF46785">
    <property type="entry name" value="Winged helix' DNA-binding domain"/>
    <property type="match status" value="1"/>
</dbReference>
<dbReference type="InterPro" id="IPR036390">
    <property type="entry name" value="WH_DNA-bd_sf"/>
</dbReference>
<feature type="domain" description="Plasmid replication protein RepL" evidence="1">
    <location>
        <begin position="223"/>
        <end position="288"/>
    </location>
</feature>
<gene>
    <name evidence="2" type="ORF">KHY36_14600</name>
</gene>